<dbReference type="InterPro" id="IPR036086">
    <property type="entry name" value="ParB/Sulfiredoxin_sf"/>
</dbReference>
<feature type="non-terminal residue" evidence="1">
    <location>
        <position position="143"/>
    </location>
</feature>
<gene>
    <name evidence="1" type="ORF">S06H3_24340</name>
</gene>
<dbReference type="AlphaFoldDB" id="X1LV97"/>
<feature type="non-terminal residue" evidence="1">
    <location>
        <position position="1"/>
    </location>
</feature>
<dbReference type="Gene3D" id="3.90.1530.10">
    <property type="entry name" value="Conserved hypothetical protein from pyrococcus furiosus pfu- 392566-001, ParB domain"/>
    <property type="match status" value="1"/>
</dbReference>
<comment type="caution">
    <text evidence="1">The sequence shown here is derived from an EMBL/GenBank/DDBJ whole genome shotgun (WGS) entry which is preliminary data.</text>
</comment>
<name>X1LV97_9ZZZZ</name>
<accession>X1LV97</accession>
<dbReference type="EMBL" id="BARV01013506">
    <property type="protein sequence ID" value="GAI23322.1"/>
    <property type="molecule type" value="Genomic_DNA"/>
</dbReference>
<protein>
    <submittedName>
        <fullName evidence="1">Uncharacterized protein</fullName>
    </submittedName>
</protein>
<evidence type="ECO:0000313" key="1">
    <source>
        <dbReference type="EMBL" id="GAI23322.1"/>
    </source>
</evidence>
<reference evidence="1" key="1">
    <citation type="journal article" date="2014" name="Front. Microbiol.">
        <title>High frequency of phylogenetically diverse reductive dehalogenase-homologous genes in deep subseafloor sedimentary metagenomes.</title>
        <authorList>
            <person name="Kawai M."/>
            <person name="Futagami T."/>
            <person name="Toyoda A."/>
            <person name="Takaki Y."/>
            <person name="Nishi S."/>
            <person name="Hori S."/>
            <person name="Arai W."/>
            <person name="Tsubouchi T."/>
            <person name="Morono Y."/>
            <person name="Uchiyama I."/>
            <person name="Ito T."/>
            <person name="Fujiyama A."/>
            <person name="Inagaki F."/>
            <person name="Takami H."/>
        </authorList>
    </citation>
    <scope>NUCLEOTIDE SEQUENCE</scope>
    <source>
        <strain evidence="1">Expedition CK06-06</strain>
    </source>
</reference>
<sequence>NNTQDRYNSIKRALEGSVILPPVELYKIKDEYYVVDGHHRISAGKEMGQEYVDAQIIEYLPAKDSPENTLYLRKFNFEQKMDTGEVFLSRPSGYDRLIWQIDLHQQYLANKMKREVSIKDAAHDWFYSIYQPVIQKIEEEKLT</sequence>
<organism evidence="1">
    <name type="scientific">marine sediment metagenome</name>
    <dbReference type="NCBI Taxonomy" id="412755"/>
    <lineage>
        <taxon>unclassified sequences</taxon>
        <taxon>metagenomes</taxon>
        <taxon>ecological metagenomes</taxon>
    </lineage>
</organism>
<proteinExistence type="predicted"/>
<dbReference type="SUPFAM" id="SSF110849">
    <property type="entry name" value="ParB/Sulfiredoxin"/>
    <property type="match status" value="1"/>
</dbReference>